<dbReference type="AlphaFoldDB" id="A0A5J5IJB0"/>
<protein>
    <submittedName>
        <fullName evidence="2">Outer membrane lipoprotein-sorting protein</fullName>
    </submittedName>
</protein>
<evidence type="ECO:0000256" key="1">
    <source>
        <dbReference type="SAM" id="SignalP"/>
    </source>
</evidence>
<proteinExistence type="predicted"/>
<reference evidence="2 3" key="1">
    <citation type="submission" date="2019-09" db="EMBL/GenBank/DDBJ databases">
        <title>Draft genome sequence of Ginsengibacter sp. BR5-29.</title>
        <authorList>
            <person name="Im W.-T."/>
        </authorList>
    </citation>
    <scope>NUCLEOTIDE SEQUENCE [LARGE SCALE GENOMIC DNA]</scope>
    <source>
        <strain evidence="2 3">BR5-29</strain>
    </source>
</reference>
<evidence type="ECO:0000313" key="2">
    <source>
        <dbReference type="EMBL" id="KAA9040851.1"/>
    </source>
</evidence>
<keyword evidence="3" id="KW-1185">Reference proteome</keyword>
<accession>A0A5J5IJB0</accession>
<feature type="chain" id="PRO_5023854758" evidence="1">
    <location>
        <begin position="23"/>
        <end position="237"/>
    </location>
</feature>
<name>A0A5J5IJB0_9BACT</name>
<dbReference type="RefSeq" id="WP_150412939.1">
    <property type="nucleotide sequence ID" value="NZ_VYQF01000001.1"/>
</dbReference>
<evidence type="ECO:0000313" key="3">
    <source>
        <dbReference type="Proteomes" id="UP000326903"/>
    </source>
</evidence>
<keyword evidence="2" id="KW-0449">Lipoprotein</keyword>
<dbReference type="EMBL" id="VYQF01000001">
    <property type="protein sequence ID" value="KAA9040851.1"/>
    <property type="molecule type" value="Genomic_DNA"/>
</dbReference>
<sequence>MKKLQTCLMILVACVCSIHLHAQTVDEIINRNIEAMGGKEKLLALNSLSMEGTISIAGQKIPVKIIQLNDKGAKVTITMNGMDNYTIQTKDSGWNYFPLQGQTKPEMVPSAVIQETSDGMDIQGSFINYAEKGHTVELLGKEDVDGTECFKIRMVTKSGLEKILFIDPGNYYIIKTVEKTRASGQEQDQTQTFSNFKKMDNGYVFPFSRTGFGPGELEITKIEVNIPVDESVFTPSN</sequence>
<organism evidence="2 3">
    <name type="scientific">Ginsengibacter hankyongi</name>
    <dbReference type="NCBI Taxonomy" id="2607284"/>
    <lineage>
        <taxon>Bacteria</taxon>
        <taxon>Pseudomonadati</taxon>
        <taxon>Bacteroidota</taxon>
        <taxon>Chitinophagia</taxon>
        <taxon>Chitinophagales</taxon>
        <taxon>Chitinophagaceae</taxon>
        <taxon>Ginsengibacter</taxon>
    </lineage>
</organism>
<dbReference type="Gene3D" id="2.50.20.10">
    <property type="entry name" value="Lipoprotein localisation LolA/LolB/LppX"/>
    <property type="match status" value="1"/>
</dbReference>
<comment type="caution">
    <text evidence="2">The sequence shown here is derived from an EMBL/GenBank/DDBJ whole genome shotgun (WGS) entry which is preliminary data.</text>
</comment>
<gene>
    <name evidence="2" type="ORF">FW778_02075</name>
</gene>
<keyword evidence="1" id="KW-0732">Signal</keyword>
<dbReference type="Proteomes" id="UP000326903">
    <property type="component" value="Unassembled WGS sequence"/>
</dbReference>
<feature type="signal peptide" evidence="1">
    <location>
        <begin position="1"/>
        <end position="22"/>
    </location>
</feature>